<keyword evidence="3" id="KW-1185">Reference proteome</keyword>
<evidence type="ECO:0000313" key="3">
    <source>
        <dbReference type="Proteomes" id="UP000270046"/>
    </source>
</evidence>
<accession>A0A494VIE9</accession>
<dbReference type="OrthoDB" id="1492587at2"/>
<evidence type="ECO:0000313" key="2">
    <source>
        <dbReference type="EMBL" id="AYL93924.1"/>
    </source>
</evidence>
<proteinExistence type="predicted"/>
<name>A0A494VIE9_9SPHI</name>
<reference evidence="2 3" key="1">
    <citation type="submission" date="2018-10" db="EMBL/GenBank/DDBJ databases">
        <title>Genome sequencing of Mucilaginibacter sp. HYN0043.</title>
        <authorList>
            <person name="Kim M."/>
            <person name="Yi H."/>
        </authorList>
    </citation>
    <scope>NUCLEOTIDE SEQUENCE [LARGE SCALE GENOMIC DNA]</scope>
    <source>
        <strain evidence="2 3">HYN0043</strain>
    </source>
</reference>
<dbReference type="Proteomes" id="UP000270046">
    <property type="component" value="Chromosome"/>
</dbReference>
<sequence length="144" mass="16047">MTNQYRGLSIAILIFNCLILIGAGHGVGPIIIFEVMLPFTKKENISFNPLGSYDDSIAVATLIMFIGQLLLFIATHKENIIMRLISLLVMWMGLLFLTHDVFNGDGLSKFTLASATPFLILSAALFSFDVRQYLQKDQTDSELE</sequence>
<organism evidence="2 3">
    <name type="scientific">Mucilaginibacter celer</name>
    <dbReference type="NCBI Taxonomy" id="2305508"/>
    <lineage>
        <taxon>Bacteria</taxon>
        <taxon>Pseudomonadati</taxon>
        <taxon>Bacteroidota</taxon>
        <taxon>Sphingobacteriia</taxon>
        <taxon>Sphingobacteriales</taxon>
        <taxon>Sphingobacteriaceae</taxon>
        <taxon>Mucilaginibacter</taxon>
    </lineage>
</organism>
<feature type="transmembrane region" description="Helical" evidence="1">
    <location>
        <begin position="12"/>
        <end position="36"/>
    </location>
</feature>
<dbReference type="RefSeq" id="WP_119407646.1">
    <property type="nucleotide sequence ID" value="NZ_CP032869.1"/>
</dbReference>
<evidence type="ECO:0008006" key="4">
    <source>
        <dbReference type="Google" id="ProtNLM"/>
    </source>
</evidence>
<gene>
    <name evidence="2" type="ORF">HYN43_000825</name>
</gene>
<evidence type="ECO:0000256" key="1">
    <source>
        <dbReference type="SAM" id="Phobius"/>
    </source>
</evidence>
<dbReference type="AlphaFoldDB" id="A0A494VIE9"/>
<feature type="transmembrane region" description="Helical" evidence="1">
    <location>
        <begin position="56"/>
        <end position="73"/>
    </location>
</feature>
<keyword evidence="1" id="KW-1133">Transmembrane helix</keyword>
<feature type="transmembrane region" description="Helical" evidence="1">
    <location>
        <begin position="80"/>
        <end position="98"/>
    </location>
</feature>
<feature type="transmembrane region" description="Helical" evidence="1">
    <location>
        <begin position="110"/>
        <end position="128"/>
    </location>
</feature>
<protein>
    <recommendedName>
        <fullName evidence="4">DUF4293 family protein</fullName>
    </recommendedName>
</protein>
<dbReference type="EMBL" id="CP032869">
    <property type="protein sequence ID" value="AYL93924.1"/>
    <property type="molecule type" value="Genomic_DNA"/>
</dbReference>
<keyword evidence="1" id="KW-0812">Transmembrane</keyword>
<keyword evidence="1" id="KW-0472">Membrane</keyword>
<dbReference type="KEGG" id="muh:HYN43_000825"/>